<protein>
    <submittedName>
        <fullName evidence="2">Uncharacterized protein</fullName>
    </submittedName>
</protein>
<reference evidence="2" key="3">
    <citation type="journal article" date="2017" name="Nature">
        <title>Genome sequence of the progenitor of the wheat D genome Aegilops tauschii.</title>
        <authorList>
            <person name="Luo M.C."/>
            <person name="Gu Y.Q."/>
            <person name="Puiu D."/>
            <person name="Wang H."/>
            <person name="Twardziok S.O."/>
            <person name="Deal K.R."/>
            <person name="Huo N."/>
            <person name="Zhu T."/>
            <person name="Wang L."/>
            <person name="Wang Y."/>
            <person name="McGuire P.E."/>
            <person name="Liu S."/>
            <person name="Long H."/>
            <person name="Ramasamy R.K."/>
            <person name="Rodriguez J.C."/>
            <person name="Van S.L."/>
            <person name="Yuan L."/>
            <person name="Wang Z."/>
            <person name="Xia Z."/>
            <person name="Xiao L."/>
            <person name="Anderson O.D."/>
            <person name="Ouyang S."/>
            <person name="Liang Y."/>
            <person name="Zimin A.V."/>
            <person name="Pertea G."/>
            <person name="Qi P."/>
            <person name="Bennetzen J.L."/>
            <person name="Dai X."/>
            <person name="Dawson M.W."/>
            <person name="Muller H.G."/>
            <person name="Kugler K."/>
            <person name="Rivarola-Duarte L."/>
            <person name="Spannagl M."/>
            <person name="Mayer K.F.X."/>
            <person name="Lu F.H."/>
            <person name="Bevan M.W."/>
            <person name="Leroy P."/>
            <person name="Li P."/>
            <person name="You F.M."/>
            <person name="Sun Q."/>
            <person name="Liu Z."/>
            <person name="Lyons E."/>
            <person name="Wicker T."/>
            <person name="Salzberg S.L."/>
            <person name="Devos K.M."/>
            <person name="Dvorak J."/>
        </authorList>
    </citation>
    <scope>NUCLEOTIDE SEQUENCE [LARGE SCALE GENOMIC DNA]</scope>
    <source>
        <strain evidence="2">cv. AL8/78</strain>
    </source>
</reference>
<reference evidence="2" key="5">
    <citation type="journal article" date="2021" name="G3 (Bethesda)">
        <title>Aegilops tauschii genome assembly Aet v5.0 features greater sequence contiguity and improved annotation.</title>
        <authorList>
            <person name="Wang L."/>
            <person name="Zhu T."/>
            <person name="Rodriguez J.C."/>
            <person name="Deal K.R."/>
            <person name="Dubcovsky J."/>
            <person name="McGuire P.E."/>
            <person name="Lux T."/>
            <person name="Spannagl M."/>
            <person name="Mayer K.F.X."/>
            <person name="Baldrich P."/>
            <person name="Meyers B.C."/>
            <person name="Huo N."/>
            <person name="Gu Y.Q."/>
            <person name="Zhou H."/>
            <person name="Devos K.M."/>
            <person name="Bennetzen J.L."/>
            <person name="Unver T."/>
            <person name="Budak H."/>
            <person name="Gulick P.J."/>
            <person name="Galiba G."/>
            <person name="Kalapos B."/>
            <person name="Nelson D.R."/>
            <person name="Li P."/>
            <person name="You F.M."/>
            <person name="Luo M.C."/>
            <person name="Dvorak J."/>
        </authorList>
    </citation>
    <scope>NUCLEOTIDE SEQUENCE [LARGE SCALE GENOMIC DNA]</scope>
    <source>
        <strain evidence="2">cv. AL8/78</strain>
    </source>
</reference>
<dbReference type="Proteomes" id="UP000015105">
    <property type="component" value="Chromosome 4D"/>
</dbReference>
<reference evidence="3" key="1">
    <citation type="journal article" date="2014" name="Science">
        <title>Ancient hybridizations among the ancestral genomes of bread wheat.</title>
        <authorList>
            <consortium name="International Wheat Genome Sequencing Consortium,"/>
            <person name="Marcussen T."/>
            <person name="Sandve S.R."/>
            <person name="Heier L."/>
            <person name="Spannagl M."/>
            <person name="Pfeifer M."/>
            <person name="Jakobsen K.S."/>
            <person name="Wulff B.B."/>
            <person name="Steuernagel B."/>
            <person name="Mayer K.F."/>
            <person name="Olsen O.A."/>
        </authorList>
    </citation>
    <scope>NUCLEOTIDE SEQUENCE [LARGE SCALE GENOMIC DNA]</scope>
    <source>
        <strain evidence="3">cv. AL8/78</strain>
    </source>
</reference>
<feature type="region of interest" description="Disordered" evidence="1">
    <location>
        <begin position="1"/>
        <end position="24"/>
    </location>
</feature>
<reference evidence="3" key="2">
    <citation type="journal article" date="2017" name="Nat. Plants">
        <title>The Aegilops tauschii genome reveals multiple impacts of transposons.</title>
        <authorList>
            <person name="Zhao G."/>
            <person name="Zou C."/>
            <person name="Li K."/>
            <person name="Wang K."/>
            <person name="Li T."/>
            <person name="Gao L."/>
            <person name="Zhang X."/>
            <person name="Wang H."/>
            <person name="Yang Z."/>
            <person name="Liu X."/>
            <person name="Jiang W."/>
            <person name="Mao L."/>
            <person name="Kong X."/>
            <person name="Jiao Y."/>
            <person name="Jia J."/>
        </authorList>
    </citation>
    <scope>NUCLEOTIDE SEQUENCE [LARGE SCALE GENOMIC DNA]</scope>
    <source>
        <strain evidence="3">cv. AL8/78</strain>
    </source>
</reference>
<dbReference type="EnsemblPlants" id="AET4Gv20845000.7">
    <property type="protein sequence ID" value="AET4Gv20845000.7"/>
    <property type="gene ID" value="AET4Gv20845000"/>
</dbReference>
<proteinExistence type="predicted"/>
<sequence length="89" mass="9285">HAGATGVPHRAAHARGRAAQGDGHGTLKMALETDTHSARRPLLSNDERHVLRLLRGVSMGAGVLPPPPADGSNCPDGVLLPCLIRIEES</sequence>
<evidence type="ECO:0000313" key="3">
    <source>
        <dbReference type="Proteomes" id="UP000015105"/>
    </source>
</evidence>
<evidence type="ECO:0000256" key="1">
    <source>
        <dbReference type="SAM" id="MobiDB-lite"/>
    </source>
</evidence>
<dbReference type="AlphaFoldDB" id="A0A453J9U5"/>
<organism evidence="2 3">
    <name type="scientific">Aegilops tauschii subsp. strangulata</name>
    <name type="common">Goatgrass</name>
    <dbReference type="NCBI Taxonomy" id="200361"/>
    <lineage>
        <taxon>Eukaryota</taxon>
        <taxon>Viridiplantae</taxon>
        <taxon>Streptophyta</taxon>
        <taxon>Embryophyta</taxon>
        <taxon>Tracheophyta</taxon>
        <taxon>Spermatophyta</taxon>
        <taxon>Magnoliopsida</taxon>
        <taxon>Liliopsida</taxon>
        <taxon>Poales</taxon>
        <taxon>Poaceae</taxon>
        <taxon>BOP clade</taxon>
        <taxon>Pooideae</taxon>
        <taxon>Triticodae</taxon>
        <taxon>Triticeae</taxon>
        <taxon>Triticinae</taxon>
        <taxon>Aegilops</taxon>
    </lineage>
</organism>
<evidence type="ECO:0000313" key="2">
    <source>
        <dbReference type="EnsemblPlants" id="AET4Gv20845000.7"/>
    </source>
</evidence>
<name>A0A453J9U5_AEGTS</name>
<dbReference type="Gramene" id="AET4Gv20845000.7">
    <property type="protein sequence ID" value="AET4Gv20845000.7"/>
    <property type="gene ID" value="AET4Gv20845000"/>
</dbReference>
<reference evidence="2" key="4">
    <citation type="submission" date="2019-03" db="UniProtKB">
        <authorList>
            <consortium name="EnsemblPlants"/>
        </authorList>
    </citation>
    <scope>IDENTIFICATION</scope>
</reference>
<keyword evidence="3" id="KW-1185">Reference proteome</keyword>
<accession>A0A453J9U5</accession>